<dbReference type="SUPFAM" id="SSF52172">
    <property type="entry name" value="CheY-like"/>
    <property type="match status" value="1"/>
</dbReference>
<dbReference type="SMART" id="SM00448">
    <property type="entry name" value="REC"/>
    <property type="match status" value="1"/>
</dbReference>
<dbReference type="PIRSF" id="PIRSF026434">
    <property type="entry name" value="RR_ycf55_prd"/>
    <property type="match status" value="1"/>
</dbReference>
<dbReference type="RefSeq" id="WP_190469121.1">
    <property type="nucleotide sequence ID" value="NZ_JACJSG010000007.1"/>
</dbReference>
<dbReference type="InterPro" id="IPR001789">
    <property type="entry name" value="Sig_transdc_resp-reg_receiver"/>
</dbReference>
<feature type="domain" description="Response regulatory" evidence="2">
    <location>
        <begin position="7"/>
        <end position="134"/>
    </location>
</feature>
<dbReference type="InterPro" id="IPR022552">
    <property type="entry name" value="UPF_Ycf55"/>
</dbReference>
<dbReference type="InterPro" id="IPR058245">
    <property type="entry name" value="NreC/VraR/RcsB-like_REC"/>
</dbReference>
<dbReference type="CDD" id="cd17535">
    <property type="entry name" value="REC_NarL-like"/>
    <property type="match status" value="1"/>
</dbReference>
<dbReference type="InterPro" id="IPR011006">
    <property type="entry name" value="CheY-like_superfamily"/>
</dbReference>
<evidence type="ECO:0000256" key="1">
    <source>
        <dbReference type="PROSITE-ProRule" id="PRU00169"/>
    </source>
</evidence>
<evidence type="ECO:0000313" key="4">
    <source>
        <dbReference type="Proteomes" id="UP000661112"/>
    </source>
</evidence>
<dbReference type="PROSITE" id="PS50110">
    <property type="entry name" value="RESPONSE_REGULATORY"/>
    <property type="match status" value="1"/>
</dbReference>
<proteinExistence type="predicted"/>
<dbReference type="Pfam" id="PF00072">
    <property type="entry name" value="Response_reg"/>
    <property type="match status" value="1"/>
</dbReference>
<comment type="caution">
    <text evidence="1">Lacks conserved residue(s) required for the propagation of feature annotation.</text>
</comment>
<dbReference type="InterPro" id="IPR051015">
    <property type="entry name" value="EvgA-like"/>
</dbReference>
<sequence length="583" mass="64539">MSDRPLQLLLIDQDPIFRLGLRVALEAIPNLQVVSEAGTDTAALEILAQLAQIDPHQVDLVILELGNSRSTDSQQQGLQLCQQLKATYPTLPILLLSAVSDAGILMAARAAGVKGYCVKGTPIAELVTVIEAVAAGNSYWLGERVSRENPPVVAPAPRLPLAKWRQNLHTSGMSYIDAALQQVTAQLEIPGLPILERAVLVGRRRELLASRWLLNQLLILPQEKQQPLTPPVSQPQPIVPPPTPTLTISDSRTLTSPPLLSPRALQSNLFASCINKLQFPLKNVSSSVLEIDILREDRKRELIYLILQKLAQQLDALRNAQITSNQLPDLQPVILSDLWQAVITDFFGKFSRVQVGKRNLEIVTVLLQNAEVVQTAILNKIPLVLELFSYLLFQTDLKVEHTSYPAGSSDANFHAEILLENLLIQVANGVMQPLLNYLADVEEIKQDFYVKTLMSTRELERFRNDLSWKYRLNNYVNEAKAIFESRYELFVFAPRGIAQISIYAPRNEELAQLSGLPLAVTLGLEFRDAIAPRLQSLLSIMGSGIVFVLTQIVGRGLGLIGRGILQGIGSVSLDKNFKRNKGE</sequence>
<gene>
    <name evidence="3" type="ORF">H6G83_07060</name>
</gene>
<dbReference type="Proteomes" id="UP000661112">
    <property type="component" value="Unassembled WGS sequence"/>
</dbReference>
<dbReference type="Pfam" id="PF12452">
    <property type="entry name" value="DUF3685"/>
    <property type="match status" value="1"/>
</dbReference>
<evidence type="ECO:0000259" key="2">
    <source>
        <dbReference type="PROSITE" id="PS50110"/>
    </source>
</evidence>
<dbReference type="PANTHER" id="PTHR45566">
    <property type="entry name" value="HTH-TYPE TRANSCRIPTIONAL REGULATOR YHJB-RELATED"/>
    <property type="match status" value="1"/>
</dbReference>
<protein>
    <submittedName>
        <fullName evidence="3">DUF3685 domain-containing protein</fullName>
    </submittedName>
</protein>
<evidence type="ECO:0000313" key="3">
    <source>
        <dbReference type="EMBL" id="MBD2500380.1"/>
    </source>
</evidence>
<dbReference type="PANTHER" id="PTHR45566:SF1">
    <property type="entry name" value="HTH-TYPE TRANSCRIPTIONAL REGULATOR YHJB-RELATED"/>
    <property type="match status" value="1"/>
</dbReference>
<dbReference type="Gene3D" id="3.40.50.2300">
    <property type="match status" value="1"/>
</dbReference>
<dbReference type="InterPro" id="IPR016837">
    <property type="entry name" value="Uncharacterised_Ycf55_cyanobac"/>
</dbReference>
<dbReference type="EMBL" id="JACJSG010000007">
    <property type="protein sequence ID" value="MBD2500380.1"/>
    <property type="molecule type" value="Genomic_DNA"/>
</dbReference>
<accession>A0ABR8CZK1</accession>
<reference evidence="3 4" key="1">
    <citation type="journal article" date="2020" name="ISME J.">
        <title>Comparative genomics reveals insights into cyanobacterial evolution and habitat adaptation.</title>
        <authorList>
            <person name="Chen M.Y."/>
            <person name="Teng W.K."/>
            <person name="Zhao L."/>
            <person name="Hu C.X."/>
            <person name="Zhou Y.K."/>
            <person name="Han B.P."/>
            <person name="Song L.R."/>
            <person name="Shu W.S."/>
        </authorList>
    </citation>
    <scope>NUCLEOTIDE SEQUENCE [LARGE SCALE GENOMIC DNA]</scope>
    <source>
        <strain evidence="3 4">FACHB-119</strain>
    </source>
</reference>
<name>A0ABR8CZK1_9NOST</name>
<keyword evidence="4" id="KW-1185">Reference proteome</keyword>
<organism evidence="3 4">
    <name type="scientific">Anabaena azotica FACHB-119</name>
    <dbReference type="NCBI Taxonomy" id="947527"/>
    <lineage>
        <taxon>Bacteria</taxon>
        <taxon>Bacillati</taxon>
        <taxon>Cyanobacteriota</taxon>
        <taxon>Cyanophyceae</taxon>
        <taxon>Nostocales</taxon>
        <taxon>Nostocaceae</taxon>
        <taxon>Anabaena</taxon>
        <taxon>Anabaena azotica</taxon>
    </lineage>
</organism>
<comment type="caution">
    <text evidence="3">The sequence shown here is derived from an EMBL/GenBank/DDBJ whole genome shotgun (WGS) entry which is preliminary data.</text>
</comment>